<dbReference type="GO" id="GO:0003677">
    <property type="term" value="F:DNA binding"/>
    <property type="evidence" value="ECO:0007669"/>
    <property type="project" value="UniProtKB-KW"/>
</dbReference>
<reference evidence="3 4" key="1">
    <citation type="submission" date="2016-05" db="EMBL/GenBank/DDBJ databases">
        <title>Microbial solvent formation.</title>
        <authorList>
            <person name="Poehlein A."/>
            <person name="Montoya Solano J.D."/>
            <person name="Flitsch S."/>
            <person name="Krabben P."/>
            <person name="Duerre P."/>
            <person name="Daniel R."/>
        </authorList>
    </citation>
    <scope>NUCLEOTIDE SEQUENCE [LARGE SCALE GENOMIC DNA]</scope>
    <source>
        <strain evidence="3 4">L1-8</strain>
    </source>
</reference>
<dbReference type="SMART" id="SM00422">
    <property type="entry name" value="HTH_MERR"/>
    <property type="match status" value="1"/>
</dbReference>
<dbReference type="AlphaFoldDB" id="A0A1S8ND25"/>
<dbReference type="CDD" id="cd01109">
    <property type="entry name" value="HTH_YyaN"/>
    <property type="match status" value="1"/>
</dbReference>
<protein>
    <submittedName>
        <fullName evidence="3">HTH-type transcriptional regulator AdhR</fullName>
    </submittedName>
</protein>
<organism evidence="3 4">
    <name type="scientific">Clostridium saccharobutylicum</name>
    <dbReference type="NCBI Taxonomy" id="169679"/>
    <lineage>
        <taxon>Bacteria</taxon>
        <taxon>Bacillati</taxon>
        <taxon>Bacillota</taxon>
        <taxon>Clostridia</taxon>
        <taxon>Eubacteriales</taxon>
        <taxon>Clostridiaceae</taxon>
        <taxon>Clostridium</taxon>
    </lineage>
</organism>
<dbReference type="GO" id="GO:0003700">
    <property type="term" value="F:DNA-binding transcription factor activity"/>
    <property type="evidence" value="ECO:0007669"/>
    <property type="project" value="InterPro"/>
</dbReference>
<sequence>MVYTIKEVSEKFHLNIPTLHYYEKEGLLPPIKRLPNRNREYTDKDLEWLALICCFRNTGMSISNIKHYFELCKLGKESVDERHKMLLAQKEHIQNEIEMLKSSLITINKKINYYEKQQKENSDAINPIKGICTHCEI</sequence>
<dbReference type="Proteomes" id="UP000191154">
    <property type="component" value="Unassembled WGS sequence"/>
</dbReference>
<dbReference type="PANTHER" id="PTHR30204">
    <property type="entry name" value="REDOX-CYCLING DRUG-SENSING TRANSCRIPTIONAL ACTIVATOR SOXR"/>
    <property type="match status" value="1"/>
</dbReference>
<evidence type="ECO:0000256" key="1">
    <source>
        <dbReference type="ARBA" id="ARBA00023125"/>
    </source>
</evidence>
<dbReference type="SUPFAM" id="SSF46955">
    <property type="entry name" value="Putative DNA-binding domain"/>
    <property type="match status" value="1"/>
</dbReference>
<gene>
    <name evidence="3" type="primary">adhR_2</name>
    <name evidence="3" type="ORF">CLOSAC_12390</name>
</gene>
<comment type="caution">
    <text evidence="3">The sequence shown here is derived from an EMBL/GenBank/DDBJ whole genome shotgun (WGS) entry which is preliminary data.</text>
</comment>
<dbReference type="PANTHER" id="PTHR30204:SF82">
    <property type="entry name" value="TRANSCRIPTIONAL REGULATOR, MERR FAMILY"/>
    <property type="match status" value="1"/>
</dbReference>
<dbReference type="STRING" id="169679.CSACC_18000"/>
<dbReference type="PROSITE" id="PS50937">
    <property type="entry name" value="HTH_MERR_2"/>
    <property type="match status" value="1"/>
</dbReference>
<dbReference type="Gene3D" id="1.10.1660.10">
    <property type="match status" value="1"/>
</dbReference>
<feature type="domain" description="HTH merR-type" evidence="2">
    <location>
        <begin position="2"/>
        <end position="71"/>
    </location>
</feature>
<dbReference type="RefSeq" id="WP_077864633.1">
    <property type="nucleotide sequence ID" value="NZ_LZYZ01000002.1"/>
</dbReference>
<dbReference type="Pfam" id="PF13411">
    <property type="entry name" value="MerR_1"/>
    <property type="match status" value="1"/>
</dbReference>
<dbReference type="EMBL" id="LZYZ01000002">
    <property type="protein sequence ID" value="OOM14366.1"/>
    <property type="molecule type" value="Genomic_DNA"/>
</dbReference>
<keyword evidence="1" id="KW-0238">DNA-binding</keyword>
<dbReference type="InterPro" id="IPR000551">
    <property type="entry name" value="MerR-type_HTH_dom"/>
</dbReference>
<dbReference type="InterPro" id="IPR047057">
    <property type="entry name" value="MerR_fam"/>
</dbReference>
<proteinExistence type="predicted"/>
<name>A0A1S8ND25_CLOSA</name>
<dbReference type="InterPro" id="IPR009061">
    <property type="entry name" value="DNA-bd_dom_put_sf"/>
</dbReference>
<evidence type="ECO:0000313" key="4">
    <source>
        <dbReference type="Proteomes" id="UP000191154"/>
    </source>
</evidence>
<accession>A0A1S8ND25</accession>
<evidence type="ECO:0000313" key="3">
    <source>
        <dbReference type="EMBL" id="OOM14366.1"/>
    </source>
</evidence>
<evidence type="ECO:0000259" key="2">
    <source>
        <dbReference type="PROSITE" id="PS50937"/>
    </source>
</evidence>